<comment type="catalytic activity">
    <reaction evidence="1">
        <text>3-dehydroshikimate = 3,4-dihydroxybenzoate + H2O</text>
        <dbReference type="Rhea" id="RHEA:24848"/>
        <dbReference type="ChEBI" id="CHEBI:15377"/>
        <dbReference type="ChEBI" id="CHEBI:16630"/>
        <dbReference type="ChEBI" id="CHEBI:36241"/>
        <dbReference type="EC" id="4.2.1.118"/>
    </reaction>
</comment>
<feature type="binding site" evidence="1">
    <location>
        <position position="595"/>
    </location>
    <ligand>
        <name>Mg(2+)</name>
        <dbReference type="ChEBI" id="CHEBI:18420"/>
    </ligand>
</feature>
<keyword evidence="4" id="KW-1185">Reference proteome</keyword>
<feature type="binding site" evidence="1">
    <location>
        <position position="516"/>
    </location>
    <ligand>
        <name>Mg(2+)</name>
        <dbReference type="ChEBI" id="CHEBI:18420"/>
    </ligand>
</feature>
<organism evidence="3 4">
    <name type="scientific">Buttiauxella ferragutiae ATCC 51602</name>
    <dbReference type="NCBI Taxonomy" id="1354252"/>
    <lineage>
        <taxon>Bacteria</taxon>
        <taxon>Pseudomonadati</taxon>
        <taxon>Pseudomonadota</taxon>
        <taxon>Gammaproteobacteria</taxon>
        <taxon>Enterobacterales</taxon>
        <taxon>Enterobacteriaceae</taxon>
        <taxon>Buttiauxella</taxon>
    </lineage>
</organism>
<dbReference type="EMBL" id="LXEQ01000006">
    <property type="protein sequence ID" value="OAT32545.1"/>
    <property type="molecule type" value="Genomic_DNA"/>
</dbReference>
<accession>A0ABX2WDB7</accession>
<dbReference type="EC" id="4.2.1.118" evidence="1"/>
<sequence length="624" mass="69760">MQRSIATVSISGTLPEKLAAISAAGFDGVEIFENDLLYYPGSPADVRKMAADLGLTITLFQPFRDFEGASRPQFASNLERARRKFALMHELGCNTMLLCSNVAPDCSPSLDLQVSDLAHLAELAQQNEIIVGYEALAWGTHVNRYRQAWERVKQVNSPALGLVLDSFHVLSLGDQLINLDDIPLDKITFLQLADAPLMKMDVLEWSRHFRCFPGQGELPVVEFTRLLTEKGYRGPWSLEIFNDNFRATPNAPTAKDGYRSLLWLEEQTWNGNPQSDAPLFHSAPQASYQGIEFLEFATDAQDATALGEALQPLGFAQTGTHRSKDVSLWRNGGVNVIINHQAHSWADEFHRRHGVSLCAMAWRVKGAANVLQRAQDYGYPIWHEEHGPDERALAAICAPDGSLIYLIEAPEQGESDIYQTDFTLSDSVNTGVLRGIDHLALGLVEGSRDNWIMFFRAVFGFELDNELSVPDPYGLVRSQVMHSPCHSIRLPLNMSHSLDTQIARSVASYQGTGLQHAAFSCDDLPATVESLQSQGLKLLTIPANYYDDLLARYGANNALLQGLERLDILYERDTRQQEFLHAYTPPFRPDRFFFELVERRGDYQQYGATNAAVRLAAMQMQSFD</sequence>
<dbReference type="Gene3D" id="3.20.20.150">
    <property type="entry name" value="Divalent-metal-dependent TIM barrel enzymes"/>
    <property type="match status" value="1"/>
</dbReference>
<feature type="binding site" evidence="1">
    <location>
        <position position="165"/>
    </location>
    <ligand>
        <name>a divalent metal cation</name>
        <dbReference type="ChEBI" id="CHEBI:60240"/>
        <note>catalytic</note>
    </ligand>
</feature>
<dbReference type="PROSITE" id="PS51819">
    <property type="entry name" value="VOC"/>
    <property type="match status" value="2"/>
</dbReference>
<dbReference type="PANTHER" id="PTHR12110">
    <property type="entry name" value="HYDROXYPYRUVATE ISOMERASE"/>
    <property type="match status" value="1"/>
</dbReference>
<feature type="binding site" evidence="1">
    <location>
        <position position="191"/>
    </location>
    <ligand>
        <name>a divalent metal cation</name>
        <dbReference type="ChEBI" id="CHEBI:60240"/>
        <note>catalytic</note>
    </ligand>
</feature>
<feature type="domain" description="VOC" evidence="2">
    <location>
        <begin position="435"/>
        <end position="599"/>
    </location>
</feature>
<dbReference type="GO" id="GO:0003868">
    <property type="term" value="F:4-hydroxyphenylpyruvate dioxygenase activity"/>
    <property type="evidence" value="ECO:0007669"/>
    <property type="project" value="UniProtKB-EC"/>
</dbReference>
<name>A0ABX2WDB7_9ENTR</name>
<evidence type="ECO:0000313" key="4">
    <source>
        <dbReference type="Proteomes" id="UP000078407"/>
    </source>
</evidence>
<dbReference type="Pfam" id="PF14696">
    <property type="entry name" value="Glyoxalase_5"/>
    <property type="match status" value="1"/>
</dbReference>
<gene>
    <name evidence="3" type="ORF">M976_00527</name>
</gene>
<comment type="pathway">
    <text evidence="1">Aromatic compound metabolism; 3,4-dihydroxybenzoate biosynthesis.</text>
</comment>
<feature type="domain" description="VOC" evidence="2">
    <location>
        <begin position="290"/>
        <end position="409"/>
    </location>
</feature>
<comment type="cofactor">
    <cofactor evidence="1">
        <name>a divalent metal cation</name>
        <dbReference type="ChEBI" id="CHEBI:60240"/>
    </cofactor>
</comment>
<comment type="function">
    <text evidence="1">Catalyzes the conversion of 3-dehydroshikimate to protocatechuate (3,4-dihydroxybenzoate), a common intermediate of quinate and shikimate degradation pathways.</text>
</comment>
<keyword evidence="1" id="KW-0479">Metal-binding</keyword>
<dbReference type="HAMAP" id="MF_02238">
    <property type="entry name" value="DSD"/>
    <property type="match status" value="1"/>
</dbReference>
<feature type="binding site" evidence="1">
    <location>
        <position position="438"/>
    </location>
    <ligand>
        <name>Mg(2+)</name>
        <dbReference type="ChEBI" id="CHEBI:18420"/>
    </ligand>
</feature>
<comment type="caution">
    <text evidence="3">The sequence shown here is derived from an EMBL/GenBank/DDBJ whole genome shotgun (WGS) entry which is preliminary data.</text>
</comment>
<dbReference type="SUPFAM" id="SSF54593">
    <property type="entry name" value="Glyoxalase/Bleomycin resistance protein/Dihydroxybiphenyl dioxygenase"/>
    <property type="match status" value="1"/>
</dbReference>
<dbReference type="InterPro" id="IPR036237">
    <property type="entry name" value="Xyl_isomerase-like_sf"/>
</dbReference>
<dbReference type="Pfam" id="PF00903">
    <property type="entry name" value="Glyoxalase"/>
    <property type="match status" value="1"/>
</dbReference>
<proteinExistence type="inferred from homology"/>
<dbReference type="InterPro" id="IPR050312">
    <property type="entry name" value="IolE/XylAMocC-like"/>
</dbReference>
<keyword evidence="1" id="KW-0456">Lyase</keyword>
<protein>
    <recommendedName>
        <fullName evidence="1">3-dehydroshikimate dehydratase</fullName>
        <shortName evidence="1">DSD</shortName>
        <ecNumber evidence="1">4.2.1.118</ecNumber>
    </recommendedName>
</protein>
<dbReference type="InterPro" id="IPR004360">
    <property type="entry name" value="Glyas_Fos-R_dOase_dom"/>
</dbReference>
<reference evidence="3 4" key="1">
    <citation type="submission" date="2016-04" db="EMBL/GenBank/DDBJ databases">
        <title>ATOL: Assembling a taxonomically balanced genome-scale reconstruction of the evolutionary history of the Enterobacteriaceae.</title>
        <authorList>
            <person name="Plunkett G.III."/>
            <person name="Neeno-Eckwall E.C."/>
            <person name="Glasner J.D."/>
            <person name="Perna N.T."/>
        </authorList>
    </citation>
    <scope>NUCLEOTIDE SEQUENCE [LARGE SCALE GENOMIC DNA]</scope>
    <source>
        <strain evidence="3 4">ATCC 51602</strain>
    </source>
</reference>
<dbReference type="InterPro" id="IPR043700">
    <property type="entry name" value="DSD"/>
</dbReference>
<dbReference type="RefSeq" id="WP_064540938.1">
    <property type="nucleotide sequence ID" value="NZ_LXEQ01000006.1"/>
</dbReference>
<dbReference type="Gene3D" id="3.10.180.10">
    <property type="entry name" value="2,3-Dihydroxybiphenyl 1,2-Dioxygenase, domain 1"/>
    <property type="match status" value="2"/>
</dbReference>
<dbReference type="SUPFAM" id="SSF51658">
    <property type="entry name" value="Xylose isomerase-like"/>
    <property type="match status" value="1"/>
</dbReference>
<dbReference type="InterPro" id="IPR029068">
    <property type="entry name" value="Glyas_Bleomycin-R_OHBP_Dase"/>
</dbReference>
<comment type="similarity">
    <text evidence="1">Belongs to the bacterial two-domain DSD family.</text>
</comment>
<dbReference type="Proteomes" id="UP000078407">
    <property type="component" value="Unassembled WGS sequence"/>
</dbReference>
<evidence type="ECO:0000256" key="1">
    <source>
        <dbReference type="HAMAP-Rule" id="MF_02238"/>
    </source>
</evidence>
<feature type="binding site" evidence="1">
    <location>
        <position position="239"/>
    </location>
    <ligand>
        <name>a divalent metal cation</name>
        <dbReference type="ChEBI" id="CHEBI:60240"/>
        <note>catalytic</note>
    </ligand>
</feature>
<keyword evidence="3" id="KW-0223">Dioxygenase</keyword>
<dbReference type="PANTHER" id="PTHR12110:SF21">
    <property type="entry name" value="XYLOSE ISOMERASE-LIKE TIM BARREL DOMAIN-CONTAINING PROTEIN"/>
    <property type="match status" value="1"/>
</dbReference>
<evidence type="ECO:0000259" key="2">
    <source>
        <dbReference type="PROSITE" id="PS51819"/>
    </source>
</evidence>
<dbReference type="Pfam" id="PF01261">
    <property type="entry name" value="AP_endonuc_2"/>
    <property type="match status" value="1"/>
</dbReference>
<dbReference type="InterPro" id="IPR037523">
    <property type="entry name" value="VOC_core"/>
</dbReference>
<dbReference type="InterPro" id="IPR013022">
    <property type="entry name" value="Xyl_isomerase-like_TIM-brl"/>
</dbReference>
<keyword evidence="3" id="KW-0560">Oxidoreductase</keyword>
<feature type="binding site" evidence="1">
    <location>
        <position position="134"/>
    </location>
    <ligand>
        <name>a divalent metal cation</name>
        <dbReference type="ChEBI" id="CHEBI:60240"/>
        <note>catalytic</note>
    </ligand>
</feature>
<evidence type="ECO:0000313" key="3">
    <source>
        <dbReference type="EMBL" id="OAT32545.1"/>
    </source>
</evidence>